<comment type="subcellular location">
    <subcellularLocation>
        <location evidence="2">Cell membrane</location>
        <topology evidence="2">Multi-pass membrane protein</topology>
    </subcellularLocation>
</comment>
<dbReference type="InterPro" id="IPR000374">
    <property type="entry name" value="PC_trans"/>
</dbReference>
<feature type="transmembrane region" description="Helical" evidence="19">
    <location>
        <begin position="128"/>
        <end position="151"/>
    </location>
</feature>
<evidence type="ECO:0000256" key="17">
    <source>
        <dbReference type="ARBA" id="ARBA00023264"/>
    </source>
</evidence>
<dbReference type="GO" id="GO:0016024">
    <property type="term" value="P:CDP-diacylglycerol biosynthetic process"/>
    <property type="evidence" value="ECO:0007669"/>
    <property type="project" value="UniProtKB-UniPathway"/>
</dbReference>
<evidence type="ECO:0000313" key="21">
    <source>
        <dbReference type="Proteomes" id="UP000824988"/>
    </source>
</evidence>
<keyword evidence="10 18" id="KW-0808">Transferase</keyword>
<keyword evidence="14" id="KW-0443">Lipid metabolism</keyword>
<evidence type="ECO:0000256" key="3">
    <source>
        <dbReference type="ARBA" id="ARBA00005119"/>
    </source>
</evidence>
<keyword evidence="17" id="KW-1208">Phospholipid metabolism</keyword>
<keyword evidence="9" id="KW-0444">Lipid biosynthesis</keyword>
<keyword evidence="16" id="KW-0594">Phospholipid biosynthesis</keyword>
<evidence type="ECO:0000256" key="2">
    <source>
        <dbReference type="ARBA" id="ARBA00004651"/>
    </source>
</evidence>
<evidence type="ECO:0000256" key="10">
    <source>
        <dbReference type="ARBA" id="ARBA00022679"/>
    </source>
</evidence>
<proteinExistence type="inferred from homology"/>
<evidence type="ECO:0000256" key="16">
    <source>
        <dbReference type="ARBA" id="ARBA00023209"/>
    </source>
</evidence>
<dbReference type="Proteomes" id="UP000824988">
    <property type="component" value="Chromosome"/>
</dbReference>
<keyword evidence="12 18" id="KW-0548">Nucleotidyltransferase</keyword>
<dbReference type="KEGG" id="moz:MoryE10_13460"/>
<dbReference type="PROSITE" id="PS01315">
    <property type="entry name" value="CDS"/>
    <property type="match status" value="1"/>
</dbReference>
<evidence type="ECO:0000256" key="14">
    <source>
        <dbReference type="ARBA" id="ARBA00023098"/>
    </source>
</evidence>
<evidence type="ECO:0000256" key="9">
    <source>
        <dbReference type="ARBA" id="ARBA00022516"/>
    </source>
</evidence>
<evidence type="ECO:0000256" key="15">
    <source>
        <dbReference type="ARBA" id="ARBA00023136"/>
    </source>
</evidence>
<feature type="transmembrane region" description="Helical" evidence="19">
    <location>
        <begin position="98"/>
        <end position="116"/>
    </location>
</feature>
<comment type="catalytic activity">
    <reaction evidence="1 18">
        <text>a 1,2-diacyl-sn-glycero-3-phosphate + CTP + H(+) = a CDP-1,2-diacyl-sn-glycerol + diphosphate</text>
        <dbReference type="Rhea" id="RHEA:16229"/>
        <dbReference type="ChEBI" id="CHEBI:15378"/>
        <dbReference type="ChEBI" id="CHEBI:33019"/>
        <dbReference type="ChEBI" id="CHEBI:37563"/>
        <dbReference type="ChEBI" id="CHEBI:58332"/>
        <dbReference type="ChEBI" id="CHEBI:58608"/>
        <dbReference type="EC" id="2.7.7.41"/>
    </reaction>
</comment>
<keyword evidence="11 18" id="KW-0812">Transmembrane</keyword>
<dbReference type="PANTHER" id="PTHR46382">
    <property type="entry name" value="PHOSPHATIDATE CYTIDYLYLTRANSFERASE"/>
    <property type="match status" value="1"/>
</dbReference>
<dbReference type="EC" id="2.7.7.41" evidence="6 18"/>
<comment type="pathway">
    <text evidence="4">Lipid metabolism.</text>
</comment>
<evidence type="ECO:0000256" key="1">
    <source>
        <dbReference type="ARBA" id="ARBA00001698"/>
    </source>
</evidence>
<evidence type="ECO:0000256" key="7">
    <source>
        <dbReference type="ARBA" id="ARBA00019373"/>
    </source>
</evidence>
<evidence type="ECO:0000313" key="20">
    <source>
        <dbReference type="EMBL" id="BBL70740.1"/>
    </source>
</evidence>
<sequence>MQVSKNQNNKSMPSAEATPATKLRIITGLAVAAVIVPAVLFLPTLGFVIAFGLIAVLAGWEWSNLAGVENRSGRLAFCGSLLLTMASYHYWLGYLFDWFMWPVLAWWVALAIALRQMPGKLLQWKYPVAVKLAVGYFVLLSAWIMFVWLHVNFGSYQVLYLLVLIAVADMGAYFVGKNYGFSKLMPEISPGKTVEGLYGALGAAALLALLVGGYFYLIAEKWSGMVFADFLLLSVMTVLASICGDLFESLVKRLRGVKDSGSWLPGHGGVLDRIDSLLAAVPMFYAGCYLREIFFQ</sequence>
<comment type="similarity">
    <text evidence="5 18">Belongs to the CDS family.</text>
</comment>
<evidence type="ECO:0000256" key="12">
    <source>
        <dbReference type="ARBA" id="ARBA00022695"/>
    </source>
</evidence>
<protein>
    <recommendedName>
        <fullName evidence="7 18">Phosphatidate cytidylyltransferase</fullName>
        <ecNumber evidence="6 18">2.7.7.41</ecNumber>
    </recommendedName>
</protein>
<dbReference type="UniPathway" id="UPA00557">
    <property type="reaction ID" value="UER00614"/>
</dbReference>
<keyword evidence="21" id="KW-1185">Reference proteome</keyword>
<dbReference type="GO" id="GO:0004605">
    <property type="term" value="F:phosphatidate cytidylyltransferase activity"/>
    <property type="evidence" value="ECO:0007669"/>
    <property type="project" value="UniProtKB-EC"/>
</dbReference>
<keyword evidence="13 19" id="KW-1133">Transmembrane helix</keyword>
<evidence type="ECO:0000256" key="6">
    <source>
        <dbReference type="ARBA" id="ARBA00012487"/>
    </source>
</evidence>
<organism evidence="20 21">
    <name type="scientific">Methylogaea oryzae</name>
    <dbReference type="NCBI Taxonomy" id="1295382"/>
    <lineage>
        <taxon>Bacteria</taxon>
        <taxon>Pseudomonadati</taxon>
        <taxon>Pseudomonadota</taxon>
        <taxon>Gammaproteobacteria</taxon>
        <taxon>Methylococcales</taxon>
        <taxon>Methylococcaceae</taxon>
        <taxon>Methylogaea</taxon>
    </lineage>
</organism>
<evidence type="ECO:0000256" key="13">
    <source>
        <dbReference type="ARBA" id="ARBA00022989"/>
    </source>
</evidence>
<accession>A0A8D5AM37</accession>
<feature type="transmembrane region" description="Helical" evidence="19">
    <location>
        <begin position="157"/>
        <end position="176"/>
    </location>
</feature>
<dbReference type="AlphaFoldDB" id="A0A8D5AM37"/>
<dbReference type="Pfam" id="PF01148">
    <property type="entry name" value="CTP_transf_1"/>
    <property type="match status" value="1"/>
</dbReference>
<keyword evidence="8" id="KW-1003">Cell membrane</keyword>
<dbReference type="GO" id="GO:0005886">
    <property type="term" value="C:plasma membrane"/>
    <property type="evidence" value="ECO:0007669"/>
    <property type="project" value="UniProtKB-SubCell"/>
</dbReference>
<feature type="transmembrane region" description="Helical" evidence="19">
    <location>
        <begin position="225"/>
        <end position="247"/>
    </location>
</feature>
<comment type="pathway">
    <text evidence="3 18">Phospholipid metabolism; CDP-diacylglycerol biosynthesis; CDP-diacylglycerol from sn-glycerol 3-phosphate: step 3/3.</text>
</comment>
<reference evidence="20" key="1">
    <citation type="submission" date="2019-06" db="EMBL/GenBank/DDBJ databases">
        <title>Complete genome sequence of Methylogaea oryzae strain JCM16910.</title>
        <authorList>
            <person name="Asakawa S."/>
        </authorList>
    </citation>
    <scope>NUCLEOTIDE SEQUENCE</scope>
    <source>
        <strain evidence="20">E10</strain>
    </source>
</reference>
<evidence type="ECO:0000256" key="11">
    <source>
        <dbReference type="ARBA" id="ARBA00022692"/>
    </source>
</evidence>
<name>A0A8D5AM37_9GAMM</name>
<dbReference type="PANTHER" id="PTHR46382:SF1">
    <property type="entry name" value="PHOSPHATIDATE CYTIDYLYLTRANSFERASE"/>
    <property type="match status" value="1"/>
</dbReference>
<evidence type="ECO:0000256" key="19">
    <source>
        <dbReference type="SAM" id="Phobius"/>
    </source>
</evidence>
<evidence type="ECO:0000256" key="18">
    <source>
        <dbReference type="RuleBase" id="RU003938"/>
    </source>
</evidence>
<gene>
    <name evidence="20" type="primary">cdsA</name>
    <name evidence="20" type="ORF">MoryE10_13460</name>
</gene>
<keyword evidence="15 19" id="KW-0472">Membrane</keyword>
<evidence type="ECO:0000256" key="5">
    <source>
        <dbReference type="ARBA" id="ARBA00010185"/>
    </source>
</evidence>
<dbReference type="EMBL" id="AP019782">
    <property type="protein sequence ID" value="BBL70740.1"/>
    <property type="molecule type" value="Genomic_DNA"/>
</dbReference>
<evidence type="ECO:0000256" key="8">
    <source>
        <dbReference type="ARBA" id="ARBA00022475"/>
    </source>
</evidence>
<feature type="transmembrane region" description="Helical" evidence="19">
    <location>
        <begin position="197"/>
        <end position="219"/>
    </location>
</feature>
<evidence type="ECO:0000256" key="4">
    <source>
        <dbReference type="ARBA" id="ARBA00005189"/>
    </source>
</evidence>